<reference evidence="4 5" key="1">
    <citation type="journal article" date="2023" name="Plants (Basel)">
        <title>Bridging the Gap: Combining Genomics and Transcriptomics Approaches to Understand Stylosanthes scabra, an Orphan Legume from the Brazilian Caatinga.</title>
        <authorList>
            <person name="Ferreira-Neto J.R.C."/>
            <person name="da Silva M.D."/>
            <person name="Binneck E."/>
            <person name="de Melo N.F."/>
            <person name="da Silva R.H."/>
            <person name="de Melo A.L.T.M."/>
            <person name="Pandolfi V."/>
            <person name="Bustamante F.O."/>
            <person name="Brasileiro-Vidal A.C."/>
            <person name="Benko-Iseppon A.M."/>
        </authorList>
    </citation>
    <scope>NUCLEOTIDE SEQUENCE [LARGE SCALE GENOMIC DNA]</scope>
    <source>
        <tissue evidence="4">Leaves</tissue>
    </source>
</reference>
<feature type="region of interest" description="Disordered" evidence="2">
    <location>
        <begin position="245"/>
        <end position="292"/>
    </location>
</feature>
<proteinExistence type="inferred from homology"/>
<dbReference type="PANTHER" id="PTHR31662:SF1">
    <property type="entry name" value="OS01G0249900 PROTEIN"/>
    <property type="match status" value="1"/>
</dbReference>
<evidence type="ECO:0000256" key="1">
    <source>
        <dbReference type="ARBA" id="ARBA00010820"/>
    </source>
</evidence>
<feature type="compositionally biased region" description="Basic and acidic residues" evidence="2">
    <location>
        <begin position="1"/>
        <end position="10"/>
    </location>
</feature>
<comment type="similarity">
    <text evidence="1">Belongs to the GeBP family.</text>
</comment>
<evidence type="ECO:0000313" key="4">
    <source>
        <dbReference type="EMBL" id="MED6110657.1"/>
    </source>
</evidence>
<evidence type="ECO:0000259" key="3">
    <source>
        <dbReference type="Pfam" id="PF04504"/>
    </source>
</evidence>
<dbReference type="PANTHER" id="PTHR31662">
    <property type="entry name" value="BNAANNG10740D PROTEIN-RELATED"/>
    <property type="match status" value="1"/>
</dbReference>
<evidence type="ECO:0000256" key="2">
    <source>
        <dbReference type="SAM" id="MobiDB-lite"/>
    </source>
</evidence>
<dbReference type="InterPro" id="IPR007592">
    <property type="entry name" value="GEBP"/>
</dbReference>
<feature type="compositionally biased region" description="Low complexity" evidence="2">
    <location>
        <begin position="44"/>
        <end position="54"/>
    </location>
</feature>
<name>A0ABU6QFD9_9FABA</name>
<keyword evidence="5" id="KW-1185">Reference proteome</keyword>
<evidence type="ECO:0000313" key="5">
    <source>
        <dbReference type="Proteomes" id="UP001341840"/>
    </source>
</evidence>
<gene>
    <name evidence="4" type="ORF">PIB30_044939</name>
</gene>
<protein>
    <recommendedName>
        <fullName evidence="3">Glabrous enhancer-binding protein-like DBD domain-containing protein</fullName>
    </recommendedName>
</protein>
<feature type="compositionally biased region" description="Basic and acidic residues" evidence="2">
    <location>
        <begin position="278"/>
        <end position="292"/>
    </location>
</feature>
<dbReference type="Proteomes" id="UP001341840">
    <property type="component" value="Unassembled WGS sequence"/>
</dbReference>
<organism evidence="4 5">
    <name type="scientific">Stylosanthes scabra</name>
    <dbReference type="NCBI Taxonomy" id="79078"/>
    <lineage>
        <taxon>Eukaryota</taxon>
        <taxon>Viridiplantae</taxon>
        <taxon>Streptophyta</taxon>
        <taxon>Embryophyta</taxon>
        <taxon>Tracheophyta</taxon>
        <taxon>Spermatophyta</taxon>
        <taxon>Magnoliopsida</taxon>
        <taxon>eudicotyledons</taxon>
        <taxon>Gunneridae</taxon>
        <taxon>Pentapetalae</taxon>
        <taxon>rosids</taxon>
        <taxon>fabids</taxon>
        <taxon>Fabales</taxon>
        <taxon>Fabaceae</taxon>
        <taxon>Papilionoideae</taxon>
        <taxon>50 kb inversion clade</taxon>
        <taxon>dalbergioids sensu lato</taxon>
        <taxon>Dalbergieae</taxon>
        <taxon>Pterocarpus clade</taxon>
        <taxon>Stylosanthes</taxon>
    </lineage>
</organism>
<dbReference type="InterPro" id="IPR053932">
    <property type="entry name" value="GeBP-like_DBD"/>
</dbReference>
<dbReference type="Pfam" id="PF04504">
    <property type="entry name" value="GeBP-like_DBD"/>
    <property type="match status" value="1"/>
</dbReference>
<comment type="caution">
    <text evidence="4">The sequence shown here is derived from an EMBL/GenBank/DDBJ whole genome shotgun (WGS) entry which is preliminary data.</text>
</comment>
<feature type="region of interest" description="Disordered" evidence="2">
    <location>
        <begin position="1"/>
        <end position="54"/>
    </location>
</feature>
<dbReference type="EMBL" id="JASCZI010000271">
    <property type="protein sequence ID" value="MED6110657.1"/>
    <property type="molecule type" value="Genomic_DNA"/>
</dbReference>
<feature type="compositionally biased region" description="Acidic residues" evidence="2">
    <location>
        <begin position="13"/>
        <end position="43"/>
    </location>
</feature>
<accession>A0ABU6QFD9</accession>
<sequence length="435" mass="47491">MMASEQHDTVFPDMDDDDEESQEDEEEEDIDDDDVLPDDEENEPSPSTSSAALAVTVAVPSAAIPNGENAPITTPTANAATTVVVSLEGSSSDPKRQQQIEEKKPLDDSRRLFQRLWTDEDEIELLQGFLDYTSQRGSSHHNDTALFYDQIKSKLQLDFNKNQLVEKIRRLKKKYRNVLNKIGSGKEFNFKSAHDQATFEISRKIWSNLGPVADNALDDDEINLNPNPNPNPNLNFTFALPAAPRTEPLFGNSSEKKTPPSRKRSRPRSSAAATTTVKIEERRESMDGSASHKEHNFNLNAAATGLPATQNNNCESNKCSSGYGIPGLVEETVRSCLLPLVKELVGGASMGGGHFGGRGSGGFSLNPIPLGFGAMNNLGMGLGTGMGMGLGGGEVVDERWRKQQILELEVYSKRLELVQEQVKAALEELRSTAGS</sequence>
<feature type="domain" description="Glabrous enhancer-binding protein-like DBD" evidence="3">
    <location>
        <begin position="113"/>
        <end position="207"/>
    </location>
</feature>